<organism evidence="13 14">
    <name type="scientific">Mucilaginibacter polytrichastri</name>
    <dbReference type="NCBI Taxonomy" id="1302689"/>
    <lineage>
        <taxon>Bacteria</taxon>
        <taxon>Pseudomonadati</taxon>
        <taxon>Bacteroidota</taxon>
        <taxon>Sphingobacteriia</taxon>
        <taxon>Sphingobacteriales</taxon>
        <taxon>Sphingobacteriaceae</taxon>
        <taxon>Mucilaginibacter</taxon>
    </lineage>
</organism>
<name>A0A1Q5ZVF7_9SPHI</name>
<dbReference type="OrthoDB" id="9768177at2"/>
<evidence type="ECO:0000256" key="3">
    <source>
        <dbReference type="ARBA" id="ARBA00022452"/>
    </source>
</evidence>
<keyword evidence="14" id="KW-1185">Reference proteome</keyword>
<dbReference type="SUPFAM" id="SSF56935">
    <property type="entry name" value="Porins"/>
    <property type="match status" value="1"/>
</dbReference>
<evidence type="ECO:0000256" key="6">
    <source>
        <dbReference type="ARBA" id="ARBA00023136"/>
    </source>
</evidence>
<dbReference type="Pfam" id="PF13715">
    <property type="entry name" value="CarbopepD_reg_2"/>
    <property type="match status" value="1"/>
</dbReference>
<dbReference type="Gene3D" id="2.60.40.1120">
    <property type="entry name" value="Carboxypeptidase-like, regulatory domain"/>
    <property type="match status" value="1"/>
</dbReference>
<dbReference type="STRING" id="1302689.RG47T_1203"/>
<protein>
    <recommendedName>
        <fullName evidence="15">TonB-dependent receptor plug domain-containing protein</fullName>
    </recommendedName>
</protein>
<keyword evidence="4 8" id="KW-0812">Transmembrane</keyword>
<keyword evidence="7 8" id="KW-0998">Cell outer membrane</keyword>
<dbReference type="GO" id="GO:0009279">
    <property type="term" value="C:cell outer membrane"/>
    <property type="evidence" value="ECO:0007669"/>
    <property type="project" value="UniProtKB-SubCell"/>
</dbReference>
<dbReference type="InterPro" id="IPR036942">
    <property type="entry name" value="Beta-barrel_TonB_sf"/>
</dbReference>
<comment type="caution">
    <text evidence="13">The sequence shown here is derived from an EMBL/GenBank/DDBJ whole genome shotgun (WGS) entry which is preliminary data.</text>
</comment>
<dbReference type="Pfam" id="PF00593">
    <property type="entry name" value="TonB_dep_Rec_b-barrel"/>
    <property type="match status" value="1"/>
</dbReference>
<evidence type="ECO:0000256" key="4">
    <source>
        <dbReference type="ARBA" id="ARBA00022692"/>
    </source>
</evidence>
<dbReference type="InterPro" id="IPR023997">
    <property type="entry name" value="TonB-dep_OMP_SusC/RagA_CS"/>
</dbReference>
<evidence type="ECO:0000256" key="5">
    <source>
        <dbReference type="ARBA" id="ARBA00023077"/>
    </source>
</evidence>
<evidence type="ECO:0000256" key="2">
    <source>
        <dbReference type="ARBA" id="ARBA00022448"/>
    </source>
</evidence>
<evidence type="ECO:0000259" key="12">
    <source>
        <dbReference type="Pfam" id="PF07715"/>
    </source>
</evidence>
<dbReference type="InterPro" id="IPR012910">
    <property type="entry name" value="Plug_dom"/>
</dbReference>
<reference evidence="13 14" key="1">
    <citation type="submission" date="2016-11" db="EMBL/GenBank/DDBJ databases">
        <title>Whole Genome Sequencing of Mucilaginibacter polytrichastri RG4-7(T) isolated from the moss sample.</title>
        <authorList>
            <person name="Li Y."/>
        </authorList>
    </citation>
    <scope>NUCLEOTIDE SEQUENCE [LARGE SCALE GENOMIC DNA]</scope>
    <source>
        <strain evidence="13 14">RG4-7</strain>
    </source>
</reference>
<evidence type="ECO:0000313" key="13">
    <source>
        <dbReference type="EMBL" id="OKS85757.1"/>
    </source>
</evidence>
<sequence length="1043" mass="112488">MMKRLLTTLLVFCVYSNIYAQNKTVTGTVISKDDNQPLPGVSVKVEGSRTIGTQTGVDGKFKLAVPANAVLVFTFIGYTEQKLPVADQSNIKVMLESESKALNEVVVTSFGIQRDRKSLGYGVSQLKAEDIRKAPVADITNALAGKVAGVQVSGTGGGFGSSNVTIRGFSSISGSNQPLYVVDGVPIDNGGGSNSVNQGIASSSRVSDINPEDIESMSILKGAAATVLYGSRAASGAILITTKKGKKGTKSQVTFVSNTAIGTVNRFPDYQNEYAQGDKGIYGTAAAPNSWVARTTSWGPRIAGQTVKNILGQDVTLQAYPDNVKDILQHDLQLDNTLTMSGASDVYNYRVSYGNNYERGLVPGNVLKKNTFSLNAGAVITPKFRVNTSFSYINNMSNRTQAGNQGGNPLWRAIYMPRTYDATGLPVTDVNGNQIWVTSSEENPYWAINHITYQQDLNRFYGNLSLKYDFTSWLNADLKIGSDVYSNNTIGFDDKGVRSNGNTASAGAGGLVDSRNSTRNFNSYFTLNANRKYGDFSLMATVGNEIISNYSSQLSTTGKSITVPGFANLANFTTITANDSYSQLRTIGFFGDFSVDYKSYLNLNLKAREDLPSTLNQVNRSIFYPAAAISFIPTEAFPELKGKVLTSAKIRGNIGEVGKGAAVYQTRTNYGTAGASDGFGSTGVTFPYNGLAGFTYSNTAGNPDIRPEFTTEIELGTELNFFNNRLSIDGSVYKRFSRNLIFSVPVPNSSGYSSRVANAGKLTTKGIEFLLSGTPIKARNFSWDASINFTSFKTMVTELAPGVTLLTLGGFTSPNVQAGVGQEYGLIYSNMYVRNAAGQMIIKANGLPSATSTVGVVGNPNPKFTTGMTNTFNYKSFSFSFLLDFKYKGDLLSRTLGDLRINGVAKETAQYNRFNADGTVATPYVFAGVKAAGTPNATAVSAQDYYSLSGKYVAWEGYVLDATYLKLREATFSYNFPKQWVSKSRVLSGLQISVYGRNIWTYAPHFPDLDPEQNLTGVGNTRGLEFGIQPVARTFGATIRATF</sequence>
<dbReference type="InterPro" id="IPR000531">
    <property type="entry name" value="Beta-barrel_TonB"/>
</dbReference>
<keyword evidence="3 8" id="KW-1134">Transmembrane beta strand</keyword>
<dbReference type="NCBIfam" id="TIGR04056">
    <property type="entry name" value="OMP_RagA_SusC"/>
    <property type="match status" value="1"/>
</dbReference>
<keyword evidence="5 9" id="KW-0798">TonB box</keyword>
<dbReference type="Proteomes" id="UP000186720">
    <property type="component" value="Unassembled WGS sequence"/>
</dbReference>
<dbReference type="AlphaFoldDB" id="A0A1Q5ZVF7"/>
<gene>
    <name evidence="13" type="ORF">RG47T_1203</name>
</gene>
<dbReference type="InterPro" id="IPR037066">
    <property type="entry name" value="Plug_dom_sf"/>
</dbReference>
<evidence type="ECO:0000256" key="7">
    <source>
        <dbReference type="ARBA" id="ARBA00023237"/>
    </source>
</evidence>
<dbReference type="Pfam" id="PF07715">
    <property type="entry name" value="Plug"/>
    <property type="match status" value="1"/>
</dbReference>
<dbReference type="Gene3D" id="2.40.170.20">
    <property type="entry name" value="TonB-dependent receptor, beta-barrel domain"/>
    <property type="match status" value="1"/>
</dbReference>
<dbReference type="InterPro" id="IPR008969">
    <property type="entry name" value="CarboxyPept-like_regulatory"/>
</dbReference>
<feature type="domain" description="TonB-dependent receptor-like beta-barrel" evidence="11">
    <location>
        <begin position="430"/>
        <end position="887"/>
    </location>
</feature>
<dbReference type="EMBL" id="MPPL01000001">
    <property type="protein sequence ID" value="OKS85757.1"/>
    <property type="molecule type" value="Genomic_DNA"/>
</dbReference>
<dbReference type="Gene3D" id="2.170.130.10">
    <property type="entry name" value="TonB-dependent receptor, plug domain"/>
    <property type="match status" value="1"/>
</dbReference>
<feature type="domain" description="TonB-dependent receptor plug" evidence="12">
    <location>
        <begin position="118"/>
        <end position="237"/>
    </location>
</feature>
<evidence type="ECO:0000256" key="1">
    <source>
        <dbReference type="ARBA" id="ARBA00004571"/>
    </source>
</evidence>
<evidence type="ECO:0000256" key="10">
    <source>
        <dbReference type="SAM" id="SignalP"/>
    </source>
</evidence>
<feature type="signal peptide" evidence="10">
    <location>
        <begin position="1"/>
        <end position="20"/>
    </location>
</feature>
<dbReference type="RefSeq" id="WP_074488551.1">
    <property type="nucleotide sequence ID" value="NZ_FPAM01000002.1"/>
</dbReference>
<evidence type="ECO:0000256" key="8">
    <source>
        <dbReference type="PROSITE-ProRule" id="PRU01360"/>
    </source>
</evidence>
<dbReference type="NCBIfam" id="TIGR04057">
    <property type="entry name" value="SusC_RagA_signa"/>
    <property type="match status" value="1"/>
</dbReference>
<proteinExistence type="inferred from homology"/>
<keyword evidence="10" id="KW-0732">Signal</keyword>
<dbReference type="PROSITE" id="PS52016">
    <property type="entry name" value="TONB_DEPENDENT_REC_3"/>
    <property type="match status" value="1"/>
</dbReference>
<dbReference type="InterPro" id="IPR023996">
    <property type="entry name" value="TonB-dep_OMP_SusC/RagA"/>
</dbReference>
<evidence type="ECO:0000259" key="11">
    <source>
        <dbReference type="Pfam" id="PF00593"/>
    </source>
</evidence>
<dbReference type="InterPro" id="IPR039426">
    <property type="entry name" value="TonB-dep_rcpt-like"/>
</dbReference>
<evidence type="ECO:0000313" key="14">
    <source>
        <dbReference type="Proteomes" id="UP000186720"/>
    </source>
</evidence>
<keyword evidence="2 8" id="KW-0813">Transport</keyword>
<accession>A0A1Q5ZVF7</accession>
<comment type="similarity">
    <text evidence="8 9">Belongs to the TonB-dependent receptor family.</text>
</comment>
<keyword evidence="6 8" id="KW-0472">Membrane</keyword>
<evidence type="ECO:0000256" key="9">
    <source>
        <dbReference type="RuleBase" id="RU003357"/>
    </source>
</evidence>
<evidence type="ECO:0008006" key="15">
    <source>
        <dbReference type="Google" id="ProtNLM"/>
    </source>
</evidence>
<comment type="subcellular location">
    <subcellularLocation>
        <location evidence="1 8">Cell outer membrane</location>
        <topology evidence="1 8">Multi-pass membrane protein</topology>
    </subcellularLocation>
</comment>
<dbReference type="SUPFAM" id="SSF49464">
    <property type="entry name" value="Carboxypeptidase regulatory domain-like"/>
    <property type="match status" value="1"/>
</dbReference>
<feature type="chain" id="PRO_5010301350" description="TonB-dependent receptor plug domain-containing protein" evidence="10">
    <location>
        <begin position="21"/>
        <end position="1043"/>
    </location>
</feature>